<dbReference type="EMBL" id="BDIP01000261">
    <property type="protein sequence ID" value="GIQ80880.1"/>
    <property type="molecule type" value="Genomic_DNA"/>
</dbReference>
<evidence type="ECO:0000313" key="1">
    <source>
        <dbReference type="EMBL" id="GIQ80880.1"/>
    </source>
</evidence>
<reference evidence="1 2" key="1">
    <citation type="journal article" date="2018" name="PLoS ONE">
        <title>The draft genome of Kipferlia bialata reveals reductive genome evolution in fornicate parasites.</title>
        <authorList>
            <person name="Tanifuji G."/>
            <person name="Takabayashi S."/>
            <person name="Kume K."/>
            <person name="Takagi M."/>
            <person name="Nakayama T."/>
            <person name="Kamikawa R."/>
            <person name="Inagaki Y."/>
            <person name="Hashimoto T."/>
        </authorList>
    </citation>
    <scope>NUCLEOTIDE SEQUENCE [LARGE SCALE GENOMIC DNA]</scope>
    <source>
        <strain evidence="1">NY0173</strain>
    </source>
</reference>
<proteinExistence type="predicted"/>
<comment type="caution">
    <text evidence="1">The sequence shown here is derived from an EMBL/GenBank/DDBJ whole genome shotgun (WGS) entry which is preliminary data.</text>
</comment>
<feature type="non-terminal residue" evidence="1">
    <location>
        <position position="1"/>
    </location>
</feature>
<keyword evidence="2" id="KW-1185">Reference proteome</keyword>
<accession>A0A9K3GFP6</accession>
<gene>
    <name evidence="1" type="ORF">KIPB_001753</name>
</gene>
<dbReference type="Proteomes" id="UP000265618">
    <property type="component" value="Unassembled WGS sequence"/>
</dbReference>
<organism evidence="1 2">
    <name type="scientific">Kipferlia bialata</name>
    <dbReference type="NCBI Taxonomy" id="797122"/>
    <lineage>
        <taxon>Eukaryota</taxon>
        <taxon>Metamonada</taxon>
        <taxon>Carpediemonas-like organisms</taxon>
        <taxon>Kipferlia</taxon>
    </lineage>
</organism>
<protein>
    <submittedName>
        <fullName evidence="1">Uncharacterized protein</fullName>
    </submittedName>
</protein>
<evidence type="ECO:0000313" key="2">
    <source>
        <dbReference type="Proteomes" id="UP000265618"/>
    </source>
</evidence>
<name>A0A9K3GFP6_9EUKA</name>
<dbReference type="AlphaFoldDB" id="A0A9K3GFP6"/>
<sequence>DYRGNPVFEEEVTVYTVREGVLHVFWSNQTHWTYSMRDGWLKEPTRTPCNGWPAFAQTFDRLICVFTPRGVWAFDTISGDWAMLCDETTCRTWNLNYERGMSAPLGFNTLLGG</sequence>